<dbReference type="PROSITE" id="PS50889">
    <property type="entry name" value="S4"/>
    <property type="match status" value="1"/>
</dbReference>
<organism evidence="3 4">
    <name type="scientific">Iocasia fonsfrigidae</name>
    <dbReference type="NCBI Taxonomy" id="2682810"/>
    <lineage>
        <taxon>Bacteria</taxon>
        <taxon>Bacillati</taxon>
        <taxon>Bacillota</taxon>
        <taxon>Clostridia</taxon>
        <taxon>Halanaerobiales</taxon>
        <taxon>Halanaerobiaceae</taxon>
        <taxon>Iocasia</taxon>
    </lineage>
</organism>
<dbReference type="Pfam" id="PF13275">
    <property type="entry name" value="S4_2"/>
    <property type="match status" value="1"/>
</dbReference>
<keyword evidence="1" id="KW-0694">RNA-binding</keyword>
<evidence type="ECO:0000259" key="2">
    <source>
        <dbReference type="SMART" id="SM00363"/>
    </source>
</evidence>
<name>A0A8A7K592_9FIRM</name>
<dbReference type="Gene3D" id="3.10.290.10">
    <property type="entry name" value="RNA-binding S4 domain"/>
    <property type="match status" value="1"/>
</dbReference>
<reference evidence="3" key="1">
    <citation type="submission" date="2019-12" db="EMBL/GenBank/DDBJ databases">
        <authorList>
            <person name="zhang j."/>
            <person name="sun C.M."/>
        </authorList>
    </citation>
    <scope>NUCLEOTIDE SEQUENCE</scope>
    <source>
        <strain evidence="3">NS-1</strain>
    </source>
</reference>
<feature type="domain" description="RNA-binding S4" evidence="2">
    <location>
        <begin position="11"/>
        <end position="70"/>
    </location>
</feature>
<keyword evidence="4" id="KW-1185">Reference proteome</keyword>
<accession>A0A8A7K592</accession>
<dbReference type="KEGG" id="ifn:GM661_00015"/>
<gene>
    <name evidence="3" type="ORF">GM661_00015</name>
</gene>
<evidence type="ECO:0000313" key="4">
    <source>
        <dbReference type="Proteomes" id="UP000665020"/>
    </source>
</evidence>
<dbReference type="GO" id="GO:0003723">
    <property type="term" value="F:RNA binding"/>
    <property type="evidence" value="ECO:0007669"/>
    <property type="project" value="UniProtKB-KW"/>
</dbReference>
<sequence length="72" mass="8364">MNDIIIKSKEIKLDQFLKWANIVMSGGEAKSLIQAGKVKVNGEIEYRRSHKIKTDDIVEIEGFREKYRVIKN</sequence>
<dbReference type="RefSeq" id="WP_230868193.1">
    <property type="nucleotide sequence ID" value="NZ_CP046640.1"/>
</dbReference>
<dbReference type="CDD" id="cd00165">
    <property type="entry name" value="S4"/>
    <property type="match status" value="1"/>
</dbReference>
<dbReference type="InterPro" id="IPR002942">
    <property type="entry name" value="S4_RNA-bd"/>
</dbReference>
<dbReference type="InterPro" id="IPR036986">
    <property type="entry name" value="S4_RNA-bd_sf"/>
</dbReference>
<evidence type="ECO:0000256" key="1">
    <source>
        <dbReference type="PROSITE-ProRule" id="PRU00182"/>
    </source>
</evidence>
<proteinExistence type="predicted"/>
<protein>
    <submittedName>
        <fullName evidence="3">RNA-binding protein</fullName>
    </submittedName>
</protein>
<evidence type="ECO:0000313" key="3">
    <source>
        <dbReference type="EMBL" id="QTL96471.1"/>
    </source>
</evidence>
<dbReference type="Proteomes" id="UP000665020">
    <property type="component" value="Chromosome"/>
</dbReference>
<dbReference type="SMART" id="SM00363">
    <property type="entry name" value="S4"/>
    <property type="match status" value="1"/>
</dbReference>
<dbReference type="SUPFAM" id="SSF55174">
    <property type="entry name" value="Alpha-L RNA-binding motif"/>
    <property type="match status" value="1"/>
</dbReference>
<dbReference type="AlphaFoldDB" id="A0A8A7K592"/>
<dbReference type="EMBL" id="CP046640">
    <property type="protein sequence ID" value="QTL96471.1"/>
    <property type="molecule type" value="Genomic_DNA"/>
</dbReference>